<evidence type="ECO:0000256" key="1">
    <source>
        <dbReference type="SAM" id="MobiDB-lite"/>
    </source>
</evidence>
<name>A0AAV4FI73_9GAST</name>
<accession>A0AAV4FI73</accession>
<dbReference type="AlphaFoldDB" id="A0AAV4FI73"/>
<reference evidence="2 3" key="1">
    <citation type="journal article" date="2021" name="Elife">
        <title>Chloroplast acquisition without the gene transfer in kleptoplastic sea slugs, Plakobranchus ocellatus.</title>
        <authorList>
            <person name="Maeda T."/>
            <person name="Takahashi S."/>
            <person name="Yoshida T."/>
            <person name="Shimamura S."/>
            <person name="Takaki Y."/>
            <person name="Nagai Y."/>
            <person name="Toyoda A."/>
            <person name="Suzuki Y."/>
            <person name="Arimoto A."/>
            <person name="Ishii H."/>
            <person name="Satoh N."/>
            <person name="Nishiyama T."/>
            <person name="Hasebe M."/>
            <person name="Maruyama T."/>
            <person name="Minagawa J."/>
            <person name="Obokata J."/>
            <person name="Shigenobu S."/>
        </authorList>
    </citation>
    <scope>NUCLEOTIDE SEQUENCE [LARGE SCALE GENOMIC DNA]</scope>
</reference>
<organism evidence="2 3">
    <name type="scientific">Elysia marginata</name>
    <dbReference type="NCBI Taxonomy" id="1093978"/>
    <lineage>
        <taxon>Eukaryota</taxon>
        <taxon>Metazoa</taxon>
        <taxon>Spiralia</taxon>
        <taxon>Lophotrochozoa</taxon>
        <taxon>Mollusca</taxon>
        <taxon>Gastropoda</taxon>
        <taxon>Heterobranchia</taxon>
        <taxon>Euthyneura</taxon>
        <taxon>Panpulmonata</taxon>
        <taxon>Sacoglossa</taxon>
        <taxon>Placobranchoidea</taxon>
        <taxon>Plakobranchidae</taxon>
        <taxon>Elysia</taxon>
    </lineage>
</organism>
<evidence type="ECO:0008006" key="4">
    <source>
        <dbReference type="Google" id="ProtNLM"/>
    </source>
</evidence>
<evidence type="ECO:0000313" key="2">
    <source>
        <dbReference type="EMBL" id="GFR72445.1"/>
    </source>
</evidence>
<evidence type="ECO:0000313" key="3">
    <source>
        <dbReference type="Proteomes" id="UP000762676"/>
    </source>
</evidence>
<dbReference type="EMBL" id="BMAT01000749">
    <property type="protein sequence ID" value="GFR72445.1"/>
    <property type="molecule type" value="Genomic_DNA"/>
</dbReference>
<proteinExistence type="predicted"/>
<gene>
    <name evidence="2" type="ORF">ElyMa_000379200</name>
</gene>
<feature type="compositionally biased region" description="Polar residues" evidence="1">
    <location>
        <begin position="27"/>
        <end position="39"/>
    </location>
</feature>
<feature type="region of interest" description="Disordered" evidence="1">
    <location>
        <begin position="1"/>
        <end position="55"/>
    </location>
</feature>
<keyword evidence="3" id="KW-1185">Reference proteome</keyword>
<sequence>MASNIECTNPSQSMHNTADESLDGTESIVSQVTEPSTSLIVDPPKKNNITPKPKRPKLEEEFLAIEREKIDSLKKALVTDGTTKTQSEWDTFSQCICSGLRKLKDPIIILRAKASINKIINDSVIEQISLDSETSSAQESEALPVPSVPGHYKYQTNSGL</sequence>
<dbReference type="Proteomes" id="UP000762676">
    <property type="component" value="Unassembled WGS sequence"/>
</dbReference>
<protein>
    <recommendedName>
        <fullName evidence="4">BESS domain-containing protein</fullName>
    </recommendedName>
</protein>
<feature type="compositionally biased region" description="Polar residues" evidence="1">
    <location>
        <begin position="1"/>
        <end position="16"/>
    </location>
</feature>
<comment type="caution">
    <text evidence="2">The sequence shown here is derived from an EMBL/GenBank/DDBJ whole genome shotgun (WGS) entry which is preliminary data.</text>
</comment>
<feature type="region of interest" description="Disordered" evidence="1">
    <location>
        <begin position="135"/>
        <end position="160"/>
    </location>
</feature>